<dbReference type="RefSeq" id="WP_068423837.1">
    <property type="nucleotide sequence ID" value="NZ_CP104874.1"/>
</dbReference>
<evidence type="ECO:0008006" key="3">
    <source>
        <dbReference type="Google" id="ProtNLM"/>
    </source>
</evidence>
<evidence type="ECO:0000313" key="1">
    <source>
        <dbReference type="EMBL" id="WWF04310.1"/>
    </source>
</evidence>
<proteinExistence type="predicted"/>
<evidence type="ECO:0000313" key="2">
    <source>
        <dbReference type="Proteomes" id="UP001381003"/>
    </source>
</evidence>
<name>A0ABZ2FCS7_9MICO</name>
<organism evidence="1 2">
    <name type="scientific">Janibacter terrae</name>
    <dbReference type="NCBI Taxonomy" id="103817"/>
    <lineage>
        <taxon>Bacteria</taxon>
        <taxon>Bacillati</taxon>
        <taxon>Actinomycetota</taxon>
        <taxon>Actinomycetes</taxon>
        <taxon>Micrococcales</taxon>
        <taxon>Intrasporangiaceae</taxon>
        <taxon>Janibacter</taxon>
    </lineage>
</organism>
<keyword evidence="2" id="KW-1185">Reference proteome</keyword>
<gene>
    <name evidence="1" type="ORF">N5P18_11475</name>
</gene>
<dbReference type="EMBL" id="CP104874">
    <property type="protein sequence ID" value="WWF04310.1"/>
    <property type="molecule type" value="Genomic_DNA"/>
</dbReference>
<dbReference type="Proteomes" id="UP001381003">
    <property type="component" value="Chromosome"/>
</dbReference>
<reference evidence="1 2" key="1">
    <citation type="submission" date="2022-09" db="EMBL/GenBank/DDBJ databases">
        <title>Complete genome sequence of Janibacter terrae strain COS04-44, PCL-degrading bacteria isolated from oil spilled coast.</title>
        <authorList>
            <person name="Park H."/>
            <person name="Kim J.Y."/>
            <person name="An S.H."/>
            <person name="Lee C.M."/>
            <person name="Weon H.-Y."/>
        </authorList>
    </citation>
    <scope>NUCLEOTIDE SEQUENCE [LARGE SCALE GENOMIC DNA]</scope>
    <source>
        <strain evidence="1 2">COS04-44</strain>
    </source>
</reference>
<protein>
    <recommendedName>
        <fullName evidence="3">DUF559 domain-containing protein</fullName>
    </recommendedName>
</protein>
<sequence length="307" mass="33812">MIERIRAVHRVAVAAAAAQDGVASRRMLRAAGIDRDEVRGHVRAGRWREHGRWTIAVHTGDLSLLAQRWRAVWEVGERIAVVDGVSALHHRGLTGFAEPSIHVSVPHTARTHPVDGVVLHKVRTRPRRHVSATGLPVAAPGPAAVRGAHWARSDRQAALIMVLPVQQRLVTGDQLVVATREVRGRTRRKFIRLVAADIAGGAQALSELDFARICRIHGLPEPQRQVVRRGPRGRIYLDVRWACGLVVEIDGAGHRWGLAVSDDNLRHNFATLAGDTVLRIDTIGLRTLEEDFMAQVVTAHRRLTSGC</sequence>
<accession>A0ABZ2FCS7</accession>